<dbReference type="Gene3D" id="2.130.10.10">
    <property type="entry name" value="YVTN repeat-like/Quinoprotein amine dehydrogenase"/>
    <property type="match status" value="1"/>
</dbReference>
<dbReference type="HOGENOM" id="CLU_037887_0_0_1"/>
<dbReference type="STRING" id="914234.M2QXP8"/>
<dbReference type="InterPro" id="IPR015943">
    <property type="entry name" value="WD40/YVTN_repeat-like_dom_sf"/>
</dbReference>
<dbReference type="Proteomes" id="UP000016930">
    <property type="component" value="Unassembled WGS sequence"/>
</dbReference>
<accession>M2QXP8</accession>
<keyword evidence="3" id="KW-1185">Reference proteome</keyword>
<sequence>MMKLFTTASLAALSCGSALVSGLPLQGRSTVHLRTRTSSSSSHGAAYFMTNEPTGNFVIAADIGSDGTLNLNRAVATHGLGSHGVSNPLGPDPLFAQGSVKASASGKLLAVVNPGSNTITAFSINPNDPSDITMIGEPVSSEGEFPMSLVASDSGDMVCVLNGGAVNGVNCFSVDEQKGLVSMPNTLRSLGLNQTTPPSGPPGTTSHIVFNEAGTQLIASVKGIPPTPGFLAVWDIESDGSLSPNFTAIEPQPTGALPFSMTIIPGQDALLVTDPGVGFDIFDFSAQPDTNGTAGGKSSAVPIDGQSATCWSSFSNQTGNFYLTDVGTGIVTEVNVDSNLKGTIVQQYPQGNGTSTIDNDVATVNNNDFLYVLAAGTTSVHVLSLPAPGQAQLIQTLDFSGPIQAAGLTITADNVQGMTAFVKA</sequence>
<organism evidence="2 3">
    <name type="scientific">Ceriporiopsis subvermispora (strain B)</name>
    <name type="common">White-rot fungus</name>
    <name type="synonym">Gelatoporia subvermispora</name>
    <dbReference type="NCBI Taxonomy" id="914234"/>
    <lineage>
        <taxon>Eukaryota</taxon>
        <taxon>Fungi</taxon>
        <taxon>Dikarya</taxon>
        <taxon>Basidiomycota</taxon>
        <taxon>Agaricomycotina</taxon>
        <taxon>Agaricomycetes</taxon>
        <taxon>Polyporales</taxon>
        <taxon>Gelatoporiaceae</taxon>
        <taxon>Gelatoporia</taxon>
    </lineage>
</organism>
<dbReference type="InterPro" id="IPR019405">
    <property type="entry name" value="Lactonase_7-beta_prop"/>
</dbReference>
<evidence type="ECO:0000313" key="3">
    <source>
        <dbReference type="Proteomes" id="UP000016930"/>
    </source>
</evidence>
<evidence type="ECO:0000313" key="2">
    <source>
        <dbReference type="EMBL" id="EMD31311.1"/>
    </source>
</evidence>
<evidence type="ECO:0000256" key="1">
    <source>
        <dbReference type="SAM" id="SignalP"/>
    </source>
</evidence>
<gene>
    <name evidence="2" type="ORF">CERSUDRAFT_119866</name>
</gene>
<dbReference type="PROSITE" id="PS51257">
    <property type="entry name" value="PROKAR_LIPOPROTEIN"/>
    <property type="match status" value="1"/>
</dbReference>
<keyword evidence="1" id="KW-0732">Signal</keyword>
<dbReference type="SUPFAM" id="SSF50956">
    <property type="entry name" value="Thermostable phytase (3-phytase)"/>
    <property type="match status" value="1"/>
</dbReference>
<name>M2QXP8_CERS8</name>
<dbReference type="AlphaFoldDB" id="M2QXP8"/>
<dbReference type="Pfam" id="PF10282">
    <property type="entry name" value="Lactonase"/>
    <property type="match status" value="1"/>
</dbReference>
<feature type="chain" id="PRO_5004023527" description="3-carboxymuconate cyclase" evidence="1">
    <location>
        <begin position="23"/>
        <end position="424"/>
    </location>
</feature>
<dbReference type="EMBL" id="KB445820">
    <property type="protein sequence ID" value="EMD31311.1"/>
    <property type="molecule type" value="Genomic_DNA"/>
</dbReference>
<dbReference type="OrthoDB" id="10006285at2759"/>
<reference evidence="2 3" key="1">
    <citation type="journal article" date="2012" name="Proc. Natl. Acad. Sci. U.S.A.">
        <title>Comparative genomics of Ceriporiopsis subvermispora and Phanerochaete chrysosporium provide insight into selective ligninolysis.</title>
        <authorList>
            <person name="Fernandez-Fueyo E."/>
            <person name="Ruiz-Duenas F.J."/>
            <person name="Ferreira P."/>
            <person name="Floudas D."/>
            <person name="Hibbett D.S."/>
            <person name="Canessa P."/>
            <person name="Larrondo L.F."/>
            <person name="James T.Y."/>
            <person name="Seelenfreund D."/>
            <person name="Lobos S."/>
            <person name="Polanco R."/>
            <person name="Tello M."/>
            <person name="Honda Y."/>
            <person name="Watanabe T."/>
            <person name="Watanabe T."/>
            <person name="Ryu J.S."/>
            <person name="Kubicek C.P."/>
            <person name="Schmoll M."/>
            <person name="Gaskell J."/>
            <person name="Hammel K.E."/>
            <person name="St John F.J."/>
            <person name="Vanden Wymelenberg A."/>
            <person name="Sabat G."/>
            <person name="Splinter BonDurant S."/>
            <person name="Syed K."/>
            <person name="Yadav J.S."/>
            <person name="Doddapaneni H."/>
            <person name="Subramanian V."/>
            <person name="Lavin J.L."/>
            <person name="Oguiza J.A."/>
            <person name="Perez G."/>
            <person name="Pisabarro A.G."/>
            <person name="Ramirez L."/>
            <person name="Santoyo F."/>
            <person name="Master E."/>
            <person name="Coutinho P.M."/>
            <person name="Henrissat B."/>
            <person name="Lombard V."/>
            <person name="Magnuson J.K."/>
            <person name="Kuees U."/>
            <person name="Hori C."/>
            <person name="Igarashi K."/>
            <person name="Samejima M."/>
            <person name="Held B.W."/>
            <person name="Barry K.W."/>
            <person name="LaButti K.M."/>
            <person name="Lapidus A."/>
            <person name="Lindquist E.A."/>
            <person name="Lucas S.M."/>
            <person name="Riley R."/>
            <person name="Salamov A.A."/>
            <person name="Hoffmeister D."/>
            <person name="Schwenk D."/>
            <person name="Hadar Y."/>
            <person name="Yarden O."/>
            <person name="de Vries R.P."/>
            <person name="Wiebenga A."/>
            <person name="Stenlid J."/>
            <person name="Eastwood D."/>
            <person name="Grigoriev I.V."/>
            <person name="Berka R.M."/>
            <person name="Blanchette R.A."/>
            <person name="Kersten P."/>
            <person name="Martinez A.T."/>
            <person name="Vicuna R."/>
            <person name="Cullen D."/>
        </authorList>
    </citation>
    <scope>NUCLEOTIDE SEQUENCE [LARGE SCALE GENOMIC DNA]</scope>
    <source>
        <strain evidence="2 3">B</strain>
    </source>
</reference>
<protein>
    <recommendedName>
        <fullName evidence="4">3-carboxymuconate cyclase</fullName>
    </recommendedName>
</protein>
<evidence type="ECO:0008006" key="4">
    <source>
        <dbReference type="Google" id="ProtNLM"/>
    </source>
</evidence>
<proteinExistence type="predicted"/>
<feature type="signal peptide" evidence="1">
    <location>
        <begin position="1"/>
        <end position="22"/>
    </location>
</feature>